<dbReference type="PANTHER" id="PTHR10615:SF219">
    <property type="entry name" value="HISTONE ACETYLTRANSFERASE KAT5"/>
    <property type="match status" value="1"/>
</dbReference>
<dbReference type="SUPFAM" id="SSF54160">
    <property type="entry name" value="Chromo domain-like"/>
    <property type="match status" value="1"/>
</dbReference>
<keyword evidence="9" id="KW-0805">Transcription regulation</keyword>
<keyword evidence="7" id="KW-0862">Zinc</keyword>
<protein>
    <recommendedName>
        <fullName evidence="3">histone acetyltransferase</fullName>
        <ecNumber evidence="3">2.3.1.48</ecNumber>
    </recommendedName>
</protein>
<evidence type="ECO:0000259" key="14">
    <source>
        <dbReference type="PROSITE" id="PS51726"/>
    </source>
</evidence>
<evidence type="ECO:0000256" key="12">
    <source>
        <dbReference type="ARBA" id="ARBA00023315"/>
    </source>
</evidence>
<evidence type="ECO:0000313" key="16">
    <source>
        <dbReference type="Proteomes" id="UP000001542"/>
    </source>
</evidence>
<dbReference type="InterPro" id="IPR025995">
    <property type="entry name" value="Tudor-knot"/>
</dbReference>
<dbReference type="Proteomes" id="UP000001542">
    <property type="component" value="Unassembled WGS sequence"/>
</dbReference>
<keyword evidence="12" id="KW-0012">Acyltransferase</keyword>
<keyword evidence="16" id="KW-1185">Reference proteome</keyword>
<dbReference type="SUPFAM" id="SSF55729">
    <property type="entry name" value="Acyl-CoA N-acyltransferases (Nat)"/>
    <property type="match status" value="1"/>
</dbReference>
<evidence type="ECO:0000256" key="10">
    <source>
        <dbReference type="ARBA" id="ARBA00023163"/>
    </source>
</evidence>
<comment type="similarity">
    <text evidence="2">Belongs to the MYST (SAS/MOZ) family.</text>
</comment>
<dbReference type="PANTHER" id="PTHR10615">
    <property type="entry name" value="HISTONE ACETYLTRANSFERASE"/>
    <property type="match status" value="1"/>
</dbReference>
<dbReference type="RefSeq" id="XP_001312358.1">
    <property type="nucleotide sequence ID" value="XM_001312357.1"/>
</dbReference>
<keyword evidence="11" id="KW-0539">Nucleus</keyword>
<evidence type="ECO:0000256" key="1">
    <source>
        <dbReference type="ARBA" id="ARBA00004123"/>
    </source>
</evidence>
<keyword evidence="10" id="KW-0804">Transcription</keyword>
<keyword evidence="4" id="KW-0808">Transferase</keyword>
<evidence type="ECO:0000256" key="7">
    <source>
        <dbReference type="ARBA" id="ARBA00022833"/>
    </source>
</evidence>
<dbReference type="SMR" id="A2F6N9"/>
<proteinExistence type="inferred from homology"/>
<dbReference type="GO" id="GO:0004402">
    <property type="term" value="F:histone acetyltransferase activity"/>
    <property type="evidence" value="ECO:0007669"/>
    <property type="project" value="InterPro"/>
</dbReference>
<dbReference type="GO" id="GO:0008270">
    <property type="term" value="F:zinc ion binding"/>
    <property type="evidence" value="ECO:0007669"/>
    <property type="project" value="UniProtKB-KW"/>
</dbReference>
<evidence type="ECO:0000256" key="5">
    <source>
        <dbReference type="ARBA" id="ARBA00022723"/>
    </source>
</evidence>
<keyword evidence="5" id="KW-0479">Metal-binding</keyword>
<evidence type="ECO:0000256" key="11">
    <source>
        <dbReference type="ARBA" id="ARBA00023242"/>
    </source>
</evidence>
<dbReference type="OrthoDB" id="787137at2759"/>
<evidence type="ECO:0000256" key="9">
    <source>
        <dbReference type="ARBA" id="ARBA00023015"/>
    </source>
</evidence>
<dbReference type="Gene3D" id="2.30.30.140">
    <property type="match status" value="1"/>
</dbReference>
<reference evidence="15" key="1">
    <citation type="submission" date="2006-10" db="EMBL/GenBank/DDBJ databases">
        <authorList>
            <person name="Amadeo P."/>
            <person name="Zhao Q."/>
            <person name="Wortman J."/>
            <person name="Fraser-Liggett C."/>
            <person name="Carlton J."/>
        </authorList>
    </citation>
    <scope>NUCLEOTIDE SEQUENCE</scope>
    <source>
        <strain evidence="15">G3</strain>
    </source>
</reference>
<dbReference type="PROSITE" id="PS51726">
    <property type="entry name" value="MYST_HAT"/>
    <property type="match status" value="1"/>
</dbReference>
<comment type="subcellular location">
    <subcellularLocation>
        <location evidence="1">Nucleus</location>
    </subcellularLocation>
</comment>
<dbReference type="Gene3D" id="3.30.60.60">
    <property type="entry name" value="N-acetyl transferase-like"/>
    <property type="match status" value="1"/>
</dbReference>
<dbReference type="InterPro" id="IPR050603">
    <property type="entry name" value="MYST_HAT"/>
</dbReference>
<dbReference type="InterPro" id="IPR002717">
    <property type="entry name" value="HAT_MYST-type"/>
</dbReference>
<dbReference type="GO" id="GO:0006355">
    <property type="term" value="P:regulation of DNA-templated transcription"/>
    <property type="evidence" value="ECO:0007669"/>
    <property type="project" value="InterPro"/>
</dbReference>
<evidence type="ECO:0000256" key="3">
    <source>
        <dbReference type="ARBA" id="ARBA00013184"/>
    </source>
</evidence>
<dbReference type="Pfam" id="PF17772">
    <property type="entry name" value="zf-MYST"/>
    <property type="match status" value="1"/>
</dbReference>
<dbReference type="FunFam" id="1.10.10.10:FF:000476">
    <property type="entry name" value="Histone acetyltransferase"/>
    <property type="match status" value="1"/>
</dbReference>
<dbReference type="Pfam" id="PF11717">
    <property type="entry name" value="Tudor-knot"/>
    <property type="match status" value="1"/>
</dbReference>
<dbReference type="InParanoid" id="A2F6N9"/>
<name>A2F6N9_TRIV3</name>
<dbReference type="Gene3D" id="3.40.630.30">
    <property type="match status" value="1"/>
</dbReference>
<dbReference type="InterPro" id="IPR016181">
    <property type="entry name" value="Acyl_CoA_acyltransferase"/>
</dbReference>
<dbReference type="Pfam" id="PF01853">
    <property type="entry name" value="MOZ_SAS"/>
    <property type="match status" value="1"/>
</dbReference>
<gene>
    <name evidence="15" type="ORF">TVAG_408380</name>
</gene>
<dbReference type="EC" id="2.3.1.48" evidence="3"/>
<dbReference type="AlphaFoldDB" id="A2F6N9"/>
<feature type="active site" description="Proton donor/acceptor" evidence="13">
    <location>
        <position position="267"/>
    </location>
</feature>
<dbReference type="EMBL" id="DS113638">
    <property type="protein sequence ID" value="EAX99428.1"/>
    <property type="molecule type" value="Genomic_DNA"/>
</dbReference>
<dbReference type="FunFam" id="2.30.30.140:FF:000261">
    <property type="entry name" value="Histone acetyltransferase"/>
    <property type="match status" value="1"/>
</dbReference>
<evidence type="ECO:0000256" key="13">
    <source>
        <dbReference type="PIRSR" id="PIRSR602717-51"/>
    </source>
</evidence>
<reference evidence="15" key="2">
    <citation type="journal article" date="2007" name="Science">
        <title>Draft genome sequence of the sexually transmitted pathogen Trichomonas vaginalis.</title>
        <authorList>
            <person name="Carlton J.M."/>
            <person name="Hirt R.P."/>
            <person name="Silva J.C."/>
            <person name="Delcher A.L."/>
            <person name="Schatz M."/>
            <person name="Zhao Q."/>
            <person name="Wortman J.R."/>
            <person name="Bidwell S.L."/>
            <person name="Alsmark U.C.M."/>
            <person name="Besteiro S."/>
            <person name="Sicheritz-Ponten T."/>
            <person name="Noel C.J."/>
            <person name="Dacks J.B."/>
            <person name="Foster P.G."/>
            <person name="Simillion C."/>
            <person name="Van de Peer Y."/>
            <person name="Miranda-Saavedra D."/>
            <person name="Barton G.J."/>
            <person name="Westrop G.D."/>
            <person name="Mueller S."/>
            <person name="Dessi D."/>
            <person name="Fiori P.L."/>
            <person name="Ren Q."/>
            <person name="Paulsen I."/>
            <person name="Zhang H."/>
            <person name="Bastida-Corcuera F.D."/>
            <person name="Simoes-Barbosa A."/>
            <person name="Brown M.T."/>
            <person name="Hayes R.D."/>
            <person name="Mukherjee M."/>
            <person name="Okumura C.Y."/>
            <person name="Schneider R."/>
            <person name="Smith A.J."/>
            <person name="Vanacova S."/>
            <person name="Villalvazo M."/>
            <person name="Haas B.J."/>
            <person name="Pertea M."/>
            <person name="Feldblyum T.V."/>
            <person name="Utterback T.R."/>
            <person name="Shu C.L."/>
            <person name="Osoegawa K."/>
            <person name="de Jong P.J."/>
            <person name="Hrdy I."/>
            <person name="Horvathova L."/>
            <person name="Zubacova Z."/>
            <person name="Dolezal P."/>
            <person name="Malik S.B."/>
            <person name="Logsdon J.M. Jr."/>
            <person name="Henze K."/>
            <person name="Gupta A."/>
            <person name="Wang C.C."/>
            <person name="Dunne R.L."/>
            <person name="Upcroft J.A."/>
            <person name="Upcroft P."/>
            <person name="White O."/>
            <person name="Salzberg S.L."/>
            <person name="Tang P."/>
            <person name="Chiu C.-H."/>
            <person name="Lee Y.-S."/>
            <person name="Embley T.M."/>
            <person name="Coombs G.H."/>
            <person name="Mottram J.C."/>
            <person name="Tachezy J."/>
            <person name="Fraser-Liggett C.M."/>
            <person name="Johnson P.J."/>
        </authorList>
    </citation>
    <scope>NUCLEOTIDE SEQUENCE [LARGE SCALE GENOMIC DNA]</scope>
    <source>
        <strain evidence="15">G3</strain>
    </source>
</reference>
<evidence type="ECO:0000256" key="8">
    <source>
        <dbReference type="ARBA" id="ARBA00022990"/>
    </source>
</evidence>
<dbReference type="STRING" id="5722.A2F6N9"/>
<dbReference type="InterPro" id="IPR036388">
    <property type="entry name" value="WH-like_DNA-bd_sf"/>
</dbReference>
<dbReference type="KEGG" id="tva:4757234"/>
<organism evidence="15 16">
    <name type="scientific">Trichomonas vaginalis (strain ATCC PRA-98 / G3)</name>
    <dbReference type="NCBI Taxonomy" id="412133"/>
    <lineage>
        <taxon>Eukaryota</taxon>
        <taxon>Metamonada</taxon>
        <taxon>Parabasalia</taxon>
        <taxon>Trichomonadida</taxon>
        <taxon>Trichomonadidae</taxon>
        <taxon>Trichomonas</taxon>
    </lineage>
</organism>
<dbReference type="InterPro" id="IPR040706">
    <property type="entry name" value="Zf-MYST"/>
</dbReference>
<dbReference type="GO" id="GO:0005634">
    <property type="term" value="C:nucleus"/>
    <property type="evidence" value="ECO:0007669"/>
    <property type="project" value="UniProtKB-SubCell"/>
</dbReference>
<feature type="domain" description="MYST-type HAT" evidence="14">
    <location>
        <begin position="91"/>
        <end position="364"/>
    </location>
</feature>
<dbReference type="Gene3D" id="1.10.10.10">
    <property type="entry name" value="Winged helix-like DNA-binding domain superfamily/Winged helix DNA-binding domain"/>
    <property type="match status" value="1"/>
</dbReference>
<evidence type="ECO:0000313" key="15">
    <source>
        <dbReference type="EMBL" id="EAX99428.1"/>
    </source>
</evidence>
<sequence length="373" mass="43306">MEIEIGDQISALNEEEGKYMEGRVYKIKQNEAGETEYFISFLNINKRFDNWLTKDQLDLRTLIKKSELKAKKSHGPNDITAEQEESLKFLGLSRNIEFLRFGDYLMKAWYFSPFPEPYFNLETIYCCEFCMHFFATEDEYNDHCMKCTCTHPPGDEIYRKGHMSAYEVDGAFATRWCTNLCLITKLFLFHKTEYYNPTLFHFYVVCFHDSHGAHPCGFFSKEKDFNCPNNLACILAFPCYQGTGVGRFLIQLSYELSKIEHKPGGPETPLSDLGMLAYESYWKSSIMKVIIENEGRKLSITDMVELTGMTESDIKHGIASGGLLARNERGEYCFAATKKQVAEYKAKENKRKLHLDPRRIRWTPYPRAKKEGL</sequence>
<evidence type="ECO:0000256" key="6">
    <source>
        <dbReference type="ARBA" id="ARBA00022771"/>
    </source>
</evidence>
<dbReference type="eggNOG" id="KOG2747">
    <property type="taxonomic scope" value="Eukaryota"/>
</dbReference>
<evidence type="ECO:0000256" key="2">
    <source>
        <dbReference type="ARBA" id="ARBA00010107"/>
    </source>
</evidence>
<keyword evidence="6" id="KW-0863">Zinc-finger</keyword>
<dbReference type="VEuPathDB" id="TrichDB:TVAGG3_0487500"/>
<accession>A2F6N9</accession>
<dbReference type="VEuPathDB" id="TrichDB:TVAG_408380"/>
<dbReference type="InterPro" id="IPR016197">
    <property type="entry name" value="Chromo-like_dom_sf"/>
</dbReference>
<evidence type="ECO:0000256" key="4">
    <source>
        <dbReference type="ARBA" id="ARBA00022679"/>
    </source>
</evidence>
<keyword evidence="8" id="KW-0007">Acetylation</keyword>